<feature type="region of interest" description="Disordered" evidence="1">
    <location>
        <begin position="1"/>
        <end position="26"/>
    </location>
</feature>
<keyword evidence="2" id="KW-0812">Transmembrane</keyword>
<reference evidence="3 4" key="1">
    <citation type="submission" date="2020-05" db="EMBL/GenBank/DDBJ databases">
        <title>Actinomadura verrucosospora NRRL-B18236 (PFL_A860) Genome sequencing and assembly.</title>
        <authorList>
            <person name="Samborskyy M."/>
        </authorList>
    </citation>
    <scope>NUCLEOTIDE SEQUENCE [LARGE SCALE GENOMIC DNA]</scope>
    <source>
        <strain evidence="3 4">NRRL:B18236</strain>
    </source>
</reference>
<dbReference type="InterPro" id="IPR021215">
    <property type="entry name" value="DUF2752"/>
</dbReference>
<dbReference type="AlphaFoldDB" id="A0A7D3VV48"/>
<dbReference type="Proteomes" id="UP000501240">
    <property type="component" value="Chromosome"/>
</dbReference>
<evidence type="ECO:0000313" key="4">
    <source>
        <dbReference type="Proteomes" id="UP000501240"/>
    </source>
</evidence>
<evidence type="ECO:0000313" key="3">
    <source>
        <dbReference type="EMBL" id="QKG19671.1"/>
    </source>
</evidence>
<evidence type="ECO:0008006" key="5">
    <source>
        <dbReference type="Google" id="ProtNLM"/>
    </source>
</evidence>
<evidence type="ECO:0000256" key="2">
    <source>
        <dbReference type="SAM" id="Phobius"/>
    </source>
</evidence>
<dbReference type="Pfam" id="PF10825">
    <property type="entry name" value="DUF2752"/>
    <property type="match status" value="1"/>
</dbReference>
<evidence type="ECO:0000256" key="1">
    <source>
        <dbReference type="SAM" id="MobiDB-lite"/>
    </source>
</evidence>
<feature type="transmembrane region" description="Helical" evidence="2">
    <location>
        <begin position="132"/>
        <end position="156"/>
    </location>
</feature>
<name>A0A7D3VV48_ACTVE</name>
<accession>A0A7D3VV48</accession>
<keyword evidence="2" id="KW-0472">Membrane</keyword>
<feature type="transmembrane region" description="Helical" evidence="2">
    <location>
        <begin position="31"/>
        <end position="50"/>
    </location>
</feature>
<protein>
    <recommendedName>
        <fullName evidence="5">DUF2752 domain-containing protein</fullName>
    </recommendedName>
</protein>
<keyword evidence="4" id="KW-1185">Reference proteome</keyword>
<organism evidence="3 4">
    <name type="scientific">Actinomadura verrucosospora</name>
    <dbReference type="NCBI Taxonomy" id="46165"/>
    <lineage>
        <taxon>Bacteria</taxon>
        <taxon>Bacillati</taxon>
        <taxon>Actinomycetota</taxon>
        <taxon>Actinomycetes</taxon>
        <taxon>Streptosporangiales</taxon>
        <taxon>Thermomonosporaceae</taxon>
        <taxon>Actinomadura</taxon>
    </lineage>
</organism>
<gene>
    <name evidence="3" type="ORF">ACTIVE_1307</name>
</gene>
<keyword evidence="2" id="KW-1133">Transmembrane helix</keyword>
<proteinExistence type="predicted"/>
<sequence>MSPENVSARLRPGGTPDRRRDRSPVAAARRLSRPAGVLVLAVPVVCYVAAVDPGQAGHYPTCPFLALTGYECPGCGALRTIHALAHGHLREALGLNVFAVVMIPVLAFFWLRWTAARALDRPVRTRVADPRLIWAFLGAVLLFWLVRNLPFGAVLAA</sequence>
<dbReference type="EMBL" id="CP053892">
    <property type="protein sequence ID" value="QKG19671.1"/>
    <property type="molecule type" value="Genomic_DNA"/>
</dbReference>
<feature type="transmembrane region" description="Helical" evidence="2">
    <location>
        <begin position="92"/>
        <end position="111"/>
    </location>
</feature>